<dbReference type="AlphaFoldDB" id="A0A9N9JAY8"/>
<evidence type="ECO:0000313" key="2">
    <source>
        <dbReference type="Proteomes" id="UP000789405"/>
    </source>
</evidence>
<keyword evidence="2" id="KW-1185">Reference proteome</keyword>
<feature type="non-terminal residue" evidence="1">
    <location>
        <position position="1"/>
    </location>
</feature>
<sequence>MEDNDCGDLFKSLCFQYPCEYGAECSSYHLEPDNEVLYRDTEILDEASVDSNFDTWDLVDKFLDDYTKQEGFTVCKKRRTLDAKDSTIIRRQIYKYSYA</sequence>
<dbReference type="Proteomes" id="UP000789405">
    <property type="component" value="Unassembled WGS sequence"/>
</dbReference>
<organism evidence="1 2">
    <name type="scientific">Dentiscutata erythropus</name>
    <dbReference type="NCBI Taxonomy" id="1348616"/>
    <lineage>
        <taxon>Eukaryota</taxon>
        <taxon>Fungi</taxon>
        <taxon>Fungi incertae sedis</taxon>
        <taxon>Mucoromycota</taxon>
        <taxon>Glomeromycotina</taxon>
        <taxon>Glomeromycetes</taxon>
        <taxon>Diversisporales</taxon>
        <taxon>Gigasporaceae</taxon>
        <taxon>Dentiscutata</taxon>
    </lineage>
</organism>
<name>A0A9N9JAY8_9GLOM</name>
<protein>
    <submittedName>
        <fullName evidence="1">4023_t:CDS:1</fullName>
    </submittedName>
</protein>
<accession>A0A9N9JAY8</accession>
<dbReference type="EMBL" id="CAJVPY010019637">
    <property type="protein sequence ID" value="CAG8772335.1"/>
    <property type="molecule type" value="Genomic_DNA"/>
</dbReference>
<comment type="caution">
    <text evidence="1">The sequence shown here is derived from an EMBL/GenBank/DDBJ whole genome shotgun (WGS) entry which is preliminary data.</text>
</comment>
<evidence type="ECO:0000313" key="1">
    <source>
        <dbReference type="EMBL" id="CAG8772335.1"/>
    </source>
</evidence>
<reference evidence="1" key="1">
    <citation type="submission" date="2021-06" db="EMBL/GenBank/DDBJ databases">
        <authorList>
            <person name="Kallberg Y."/>
            <person name="Tangrot J."/>
            <person name="Rosling A."/>
        </authorList>
    </citation>
    <scope>NUCLEOTIDE SEQUENCE</scope>
    <source>
        <strain evidence="1">MA453B</strain>
    </source>
</reference>
<dbReference type="OrthoDB" id="2426174at2759"/>
<gene>
    <name evidence="1" type="ORF">DERYTH_LOCUS18805</name>
</gene>
<proteinExistence type="predicted"/>